<organism evidence="2">
    <name type="scientific">viral metagenome</name>
    <dbReference type="NCBI Taxonomy" id="1070528"/>
    <lineage>
        <taxon>unclassified sequences</taxon>
        <taxon>metagenomes</taxon>
        <taxon>organismal metagenomes</taxon>
    </lineage>
</organism>
<sequence length="202" mass="23003">MNTGDNFDLDEDEIIIINNKNEQTIIEDQTIVEVKDQTIVEVKDQTIKENQTIVEVKDQTIKSLNLKKTICLSISAILFLVIGSLILFIFDIIGLVTITIPDVYNKCPTSSIWYYVLISLIIGSINLYFQSTKKKNELICNDIIVLFECIIMFIWGAYELFGNSCVNTVNDTILFKVALCHWIISTISTCIIIFSILLFCIK</sequence>
<feature type="transmembrane region" description="Helical" evidence="1">
    <location>
        <begin position="112"/>
        <end position="129"/>
    </location>
</feature>
<feature type="transmembrane region" description="Helical" evidence="1">
    <location>
        <begin position="70"/>
        <end position="100"/>
    </location>
</feature>
<proteinExistence type="predicted"/>
<evidence type="ECO:0008006" key="3">
    <source>
        <dbReference type="Google" id="ProtNLM"/>
    </source>
</evidence>
<keyword evidence="1" id="KW-1133">Transmembrane helix</keyword>
<reference evidence="2" key="1">
    <citation type="journal article" date="2020" name="Nature">
        <title>Giant virus diversity and host interactions through global metagenomics.</title>
        <authorList>
            <person name="Schulz F."/>
            <person name="Roux S."/>
            <person name="Paez-Espino D."/>
            <person name="Jungbluth S."/>
            <person name="Walsh D.A."/>
            <person name="Denef V.J."/>
            <person name="McMahon K.D."/>
            <person name="Konstantinidis K.T."/>
            <person name="Eloe-Fadrosh E.A."/>
            <person name="Kyrpides N.C."/>
            <person name="Woyke T."/>
        </authorList>
    </citation>
    <scope>NUCLEOTIDE SEQUENCE</scope>
    <source>
        <strain evidence="2">GVMAG-M-3300023174-131</strain>
    </source>
</reference>
<keyword evidence="1" id="KW-0812">Transmembrane</keyword>
<dbReference type="EMBL" id="MN739566">
    <property type="protein sequence ID" value="QHT13349.1"/>
    <property type="molecule type" value="Genomic_DNA"/>
</dbReference>
<feature type="transmembrane region" description="Helical" evidence="1">
    <location>
        <begin position="138"/>
        <end position="158"/>
    </location>
</feature>
<evidence type="ECO:0000256" key="1">
    <source>
        <dbReference type="SAM" id="Phobius"/>
    </source>
</evidence>
<keyword evidence="1" id="KW-0472">Membrane</keyword>
<evidence type="ECO:0000313" key="2">
    <source>
        <dbReference type="EMBL" id="QHT13349.1"/>
    </source>
</evidence>
<name>A0A6C0DBN5_9ZZZZ</name>
<feature type="transmembrane region" description="Helical" evidence="1">
    <location>
        <begin position="173"/>
        <end position="201"/>
    </location>
</feature>
<dbReference type="AlphaFoldDB" id="A0A6C0DBN5"/>
<accession>A0A6C0DBN5</accession>
<protein>
    <recommendedName>
        <fullName evidence="3">Transmembrane protein</fullName>
    </recommendedName>
</protein>